<keyword evidence="1" id="KW-1133">Transmembrane helix</keyword>
<dbReference type="EMBL" id="JBHLTG010000001">
    <property type="protein sequence ID" value="MFC0677482.1"/>
    <property type="molecule type" value="Genomic_DNA"/>
</dbReference>
<evidence type="ECO:0000256" key="1">
    <source>
        <dbReference type="SAM" id="Phobius"/>
    </source>
</evidence>
<sequence>MSTEDWAALGTWVTGLLSASAGMLGALGTWATGAATAFIAWQAYRFTSRADRDRNEVDHHATAAYAHACKLEIADLRTMAEAFAVHISAALKSDDSAQRYGALMAFITMPSFEPSARITSSPSIGRLDPSVSQSLNKVMTAASAAERLRKGVLTVARELDADEILEPRIPAFLKPAEELMTAFIRQAVETDEVLAAAIEFHVNAAKGSPATGRGK</sequence>
<evidence type="ECO:0000313" key="3">
    <source>
        <dbReference type="Proteomes" id="UP001589896"/>
    </source>
</evidence>
<feature type="transmembrane region" description="Helical" evidence="1">
    <location>
        <begin position="20"/>
        <end position="44"/>
    </location>
</feature>
<protein>
    <submittedName>
        <fullName evidence="2">Uncharacterized protein</fullName>
    </submittedName>
</protein>
<keyword evidence="3" id="KW-1185">Reference proteome</keyword>
<reference evidence="2 3" key="1">
    <citation type="submission" date="2024-09" db="EMBL/GenBank/DDBJ databases">
        <authorList>
            <person name="Sun Q."/>
            <person name="Mori K."/>
        </authorList>
    </citation>
    <scope>NUCLEOTIDE SEQUENCE [LARGE SCALE GENOMIC DNA]</scope>
    <source>
        <strain evidence="2 3">KCTC 23076</strain>
    </source>
</reference>
<organism evidence="2 3">
    <name type="scientific">Lysobacter korlensis</name>
    <dbReference type="NCBI Taxonomy" id="553636"/>
    <lineage>
        <taxon>Bacteria</taxon>
        <taxon>Pseudomonadati</taxon>
        <taxon>Pseudomonadota</taxon>
        <taxon>Gammaproteobacteria</taxon>
        <taxon>Lysobacterales</taxon>
        <taxon>Lysobacteraceae</taxon>
        <taxon>Lysobacter</taxon>
    </lineage>
</organism>
<accession>A0ABV6RKH1</accession>
<name>A0ABV6RKH1_9GAMM</name>
<comment type="caution">
    <text evidence="2">The sequence shown here is derived from an EMBL/GenBank/DDBJ whole genome shotgun (WGS) entry which is preliminary data.</text>
</comment>
<proteinExistence type="predicted"/>
<keyword evidence="1" id="KW-0812">Transmembrane</keyword>
<keyword evidence="1" id="KW-0472">Membrane</keyword>
<gene>
    <name evidence="2" type="ORF">ACFFGH_06415</name>
</gene>
<dbReference type="RefSeq" id="WP_386666032.1">
    <property type="nucleotide sequence ID" value="NZ_JBHLTG010000001.1"/>
</dbReference>
<dbReference type="Proteomes" id="UP001589896">
    <property type="component" value="Unassembled WGS sequence"/>
</dbReference>
<evidence type="ECO:0000313" key="2">
    <source>
        <dbReference type="EMBL" id="MFC0677482.1"/>
    </source>
</evidence>